<dbReference type="EMBL" id="CP042467">
    <property type="protein sequence ID" value="QED29559.1"/>
    <property type="molecule type" value="Genomic_DNA"/>
</dbReference>
<proteinExistence type="predicted"/>
<evidence type="ECO:0000313" key="1">
    <source>
        <dbReference type="EMBL" id="QED29559.1"/>
    </source>
</evidence>
<dbReference type="Gene3D" id="3.90.660.50">
    <property type="match status" value="1"/>
</dbReference>
<dbReference type="Gene3D" id="3.50.50.60">
    <property type="entry name" value="FAD/NAD(P)-binding domain"/>
    <property type="match status" value="2"/>
</dbReference>
<dbReference type="Pfam" id="PF13450">
    <property type="entry name" value="NAD_binding_8"/>
    <property type="match status" value="1"/>
</dbReference>
<dbReference type="PANTHER" id="PTHR46313:SF3">
    <property type="entry name" value="PROLYCOPENE ISOMERASE, CHLOROPLASTIC"/>
    <property type="match status" value="1"/>
</dbReference>
<protein>
    <submittedName>
        <fullName evidence="1">FAD-dependent oxidoreductase</fullName>
    </submittedName>
</protein>
<dbReference type="Proteomes" id="UP000321595">
    <property type="component" value="Chromosome"/>
</dbReference>
<accession>A0A5B8Y1L1</accession>
<reference evidence="1 2" key="1">
    <citation type="submission" date="2019-08" db="EMBL/GenBank/DDBJ databases">
        <authorList>
            <person name="Liang Q."/>
        </authorList>
    </citation>
    <scope>NUCLEOTIDE SEQUENCE [LARGE SCALE GENOMIC DNA]</scope>
    <source>
        <strain evidence="1 2">V1718</strain>
    </source>
</reference>
<name>A0A5B8Y1L1_9DELT</name>
<keyword evidence="2" id="KW-1185">Reference proteome</keyword>
<organism evidence="1 2">
    <name type="scientific">Microvenator marinus</name>
    <dbReference type="NCBI Taxonomy" id="2600177"/>
    <lineage>
        <taxon>Bacteria</taxon>
        <taxon>Deltaproteobacteria</taxon>
        <taxon>Bradymonadales</taxon>
        <taxon>Microvenatoraceae</taxon>
        <taxon>Microvenator</taxon>
    </lineage>
</organism>
<dbReference type="PANTHER" id="PTHR46313">
    <property type="match status" value="1"/>
</dbReference>
<dbReference type="KEGG" id="bbae:FRD01_20430"/>
<gene>
    <name evidence="1" type="ORF">FRD01_20430</name>
</gene>
<dbReference type="RefSeq" id="WP_146962792.1">
    <property type="nucleotide sequence ID" value="NZ_CP042467.1"/>
</dbReference>
<sequence>MVTPTPEPPPFDVAVIGTGFGGLGAAMKLVDEGANIVVFDALKYPGGCASTFSRWGAEYESGATLFSGFAPGQLFHDWMTRHNLNVEFQPLDPLVEFRTPDFTLEIPRSREELLDRLCNLPDAPSDKIRAFFAKQQRVADLLWSLFDEPSLLPPFGLKELATHVARSPKYLELLPMVAKPLGRVLREFDLHEYTPLLTYLNAICQITIQTNATYAETPFAFATMDYYFRGTGHIKGGIGELAWALLRHLQANGADTRMADAVTKIEREDGLWRVTSRRSSVLARRVVANVLPQNLVELTGTPTAELDDLTKRVQEGWGAVMLYLQVDNDALSADAHHYEIVADPGIPFEEGNHLFVSMSASDENKSRKGYRTVTISTHLRMTKLMALDQEAQGQLIQEIQDTMRQNLARFVPEIANHIYIEMTASPRTFERFTRRKHGYVGGIPRVAGWDNYRNFWPREFFPGLYLVGDSVFPGQSTLATAIGGVKTAESLLSSITLQRRQVPHSSLSQSTL</sequence>
<dbReference type="InterPro" id="IPR036188">
    <property type="entry name" value="FAD/NAD-bd_sf"/>
</dbReference>
<evidence type="ECO:0000313" key="2">
    <source>
        <dbReference type="Proteomes" id="UP000321595"/>
    </source>
</evidence>
<dbReference type="GO" id="GO:0016116">
    <property type="term" value="P:carotenoid metabolic process"/>
    <property type="evidence" value="ECO:0007669"/>
    <property type="project" value="InterPro"/>
</dbReference>
<dbReference type="InterPro" id="IPR045892">
    <property type="entry name" value="CrtISO-like"/>
</dbReference>
<dbReference type="AlphaFoldDB" id="A0A5B8Y1L1"/>
<dbReference type="OrthoDB" id="9794630at2"/>
<dbReference type="SUPFAM" id="SSF51905">
    <property type="entry name" value="FAD/NAD(P)-binding domain"/>
    <property type="match status" value="1"/>
</dbReference>